<keyword evidence="1" id="KW-0812">Transmembrane</keyword>
<evidence type="ECO:0000313" key="2">
    <source>
        <dbReference type="EMBL" id="AHB50466.1"/>
    </source>
</evidence>
<dbReference type="EMBL" id="CP006912">
    <property type="protein sequence ID" value="AHB50466.1"/>
    <property type="molecule type" value="Genomic_DNA"/>
</dbReference>
<name>V5SHX7_9HYPH</name>
<keyword evidence="1" id="KW-1133">Transmembrane helix</keyword>
<dbReference type="HOGENOM" id="CLU_2093504_0_0_5"/>
<evidence type="ECO:0000313" key="3">
    <source>
        <dbReference type="Proteomes" id="UP000018542"/>
    </source>
</evidence>
<protein>
    <submittedName>
        <fullName evidence="2">Uncharacterized protein</fullName>
    </submittedName>
</protein>
<evidence type="ECO:0000256" key="1">
    <source>
        <dbReference type="SAM" id="Phobius"/>
    </source>
</evidence>
<dbReference type="Proteomes" id="UP000018542">
    <property type="component" value="Chromosome"/>
</dbReference>
<feature type="transmembrane region" description="Helical" evidence="1">
    <location>
        <begin position="21"/>
        <end position="39"/>
    </location>
</feature>
<gene>
    <name evidence="2" type="ORF">W911_17415</name>
</gene>
<dbReference type="KEGG" id="hni:W911_17415"/>
<dbReference type="OrthoDB" id="7933247at2"/>
<dbReference type="STRING" id="1029756.W911_17415"/>
<dbReference type="PATRIC" id="fig|1029756.8.peg.3623"/>
<proteinExistence type="predicted"/>
<accession>V5SHX7</accession>
<organism evidence="2 3">
    <name type="scientific">Hyphomicrobium nitrativorans NL23</name>
    <dbReference type="NCBI Taxonomy" id="1029756"/>
    <lineage>
        <taxon>Bacteria</taxon>
        <taxon>Pseudomonadati</taxon>
        <taxon>Pseudomonadota</taxon>
        <taxon>Alphaproteobacteria</taxon>
        <taxon>Hyphomicrobiales</taxon>
        <taxon>Hyphomicrobiaceae</taxon>
        <taxon>Hyphomicrobium</taxon>
    </lineage>
</organism>
<sequence>MREEIRLKFDRQLRIARLKKAALGIAAASFVAGGLWISGLDASIETHRVAGVVEAVGPLVGGSSVATEHGIAVDVLLHDGRHVHVTASKATDPHIGDVVNIAEHVHGTGRVTYSWR</sequence>
<dbReference type="AlphaFoldDB" id="V5SHX7"/>
<keyword evidence="3" id="KW-1185">Reference proteome</keyword>
<reference evidence="2 3" key="1">
    <citation type="journal article" date="2014" name="Genome Announc.">
        <title>Complete Genome Sequence of Hyphomicrobium nitrativorans Strain NL23, a Denitrifying Bacterium Isolated from Biofilm of a Methanol-Fed Denitrification System Treating Seawater at the Montreal Biodome.</title>
        <authorList>
            <person name="Martineau C."/>
            <person name="Villeneuve C."/>
            <person name="Mauffrey F."/>
            <person name="Villemur R."/>
        </authorList>
    </citation>
    <scope>NUCLEOTIDE SEQUENCE [LARGE SCALE GENOMIC DNA]</scope>
    <source>
        <strain evidence="2">NL23</strain>
    </source>
</reference>
<keyword evidence="1" id="KW-0472">Membrane</keyword>
<dbReference type="RefSeq" id="WP_023788771.1">
    <property type="nucleotide sequence ID" value="NC_022997.1"/>
</dbReference>